<dbReference type="InterPro" id="IPR003594">
    <property type="entry name" value="HATPase_dom"/>
</dbReference>
<dbReference type="Gene3D" id="3.30.565.10">
    <property type="entry name" value="Histidine kinase-like ATPase, C-terminal domain"/>
    <property type="match status" value="1"/>
</dbReference>
<organism evidence="3 4">
    <name type="scientific">Streptomyces iranensis</name>
    <dbReference type="NCBI Taxonomy" id="576784"/>
    <lineage>
        <taxon>Bacteria</taxon>
        <taxon>Bacillati</taxon>
        <taxon>Actinomycetota</taxon>
        <taxon>Actinomycetes</taxon>
        <taxon>Kitasatosporales</taxon>
        <taxon>Streptomycetaceae</taxon>
        <taxon>Streptomyces</taxon>
        <taxon>Streptomyces violaceusniger group</taxon>
    </lineage>
</organism>
<dbReference type="Proteomes" id="UP000756710">
    <property type="component" value="Unassembled WGS sequence"/>
</dbReference>
<reference evidence="3 4" key="1">
    <citation type="submission" date="2021-03" db="EMBL/GenBank/DDBJ databases">
        <title>Genomic Encyclopedia of Type Strains, Phase IV (KMG-IV): sequencing the most valuable type-strain genomes for metagenomic binning, comparative biology and taxonomic classification.</title>
        <authorList>
            <person name="Goeker M."/>
        </authorList>
    </citation>
    <scope>NUCLEOTIDE SEQUENCE [LARGE SCALE GENOMIC DNA]</scope>
    <source>
        <strain evidence="3 4">DSM 41954</strain>
    </source>
</reference>
<dbReference type="SUPFAM" id="SSF55874">
    <property type="entry name" value="ATPase domain of HSP90 chaperone/DNA topoisomerase II/histidine kinase"/>
    <property type="match status" value="1"/>
</dbReference>
<dbReference type="CDD" id="cd16936">
    <property type="entry name" value="HATPase_RsbW-like"/>
    <property type="match status" value="1"/>
</dbReference>
<sequence>MSAERRMLEAAMTVDSPLSFSITPAIDPENLAWPTSIAYRTGQVVVFDEREARRVTRHSPAAVVSVAFPMTVVCAPLRTSRHRFGIIGLRCVPPRPIAEEEAAYVLSIADELAVELENLADQGLPIEGASVPLFISGRPGSSAREGEGRQHGRPEAAATSVTGSSYLYQLQRLSTELTAAARVPDILAIAYAHIVRPFGGQTMTLCLVEEERLHVLGAAGLSREEVQYVEGTSLGQHTPETDTINNVEVNIFTSIEEFRQKYPHFGIDPERCARAYLPLISSGRAVGCCSLEFDSPGAPLSAEQIALLMIMLEQVGHSLERARSYEIDHALKRILQRGLLPRSLPHLPGAVTTARYFPAGEQAEVGGDWYDVVTLPDGGLGLVIGDVQGHSMEAAALMGQLRSSVRAYTTEGHGPATVLERSNRLLTELDTDLYATCCCMWLDLATGTVTAATAGHPEPLITDAGGRPIRPCLTPGPPLGIDKRATYRQSEAQVPPGAVAALFTDGLLDSRRLGTDGAIQRLARLLAENYGEDLEALADRMISNHGGGQAHDDAALVLVRYEGGQSHKHSRIARASVQRHDLQGVSSVRDFLRELLRQWNVLPLLDELALTVSEVVTNALIHAQSDVDLRLRAYPDRIRVEVRDSDPYPPVPTALLHDDARNQEAESGRGLLIVDALTQTWGSSPSGRGKTTWFEIGIPNK</sequence>
<dbReference type="PANTHER" id="PTHR43156:SF2">
    <property type="entry name" value="STAGE II SPORULATION PROTEIN E"/>
    <property type="match status" value="1"/>
</dbReference>
<dbReference type="RefSeq" id="WP_209468706.1">
    <property type="nucleotide sequence ID" value="NZ_BAABDR010000003.1"/>
</dbReference>
<dbReference type="PANTHER" id="PTHR43156">
    <property type="entry name" value="STAGE II SPORULATION PROTEIN E-RELATED"/>
    <property type="match status" value="1"/>
</dbReference>
<dbReference type="InterPro" id="IPR001932">
    <property type="entry name" value="PPM-type_phosphatase-like_dom"/>
</dbReference>
<evidence type="ECO:0000256" key="1">
    <source>
        <dbReference type="ARBA" id="ARBA00022801"/>
    </source>
</evidence>
<dbReference type="Gene3D" id="3.60.40.10">
    <property type="entry name" value="PPM-type phosphatase domain"/>
    <property type="match status" value="1"/>
</dbReference>
<dbReference type="InterPro" id="IPR036890">
    <property type="entry name" value="HATPase_C_sf"/>
</dbReference>
<dbReference type="InterPro" id="IPR029016">
    <property type="entry name" value="GAF-like_dom_sf"/>
</dbReference>
<dbReference type="InterPro" id="IPR036457">
    <property type="entry name" value="PPM-type-like_dom_sf"/>
</dbReference>
<evidence type="ECO:0000259" key="2">
    <source>
        <dbReference type="SMART" id="SM00331"/>
    </source>
</evidence>
<dbReference type="Pfam" id="PF07228">
    <property type="entry name" value="SpoIIE"/>
    <property type="match status" value="1"/>
</dbReference>
<keyword evidence="4" id="KW-1185">Reference proteome</keyword>
<dbReference type="InterPro" id="IPR052016">
    <property type="entry name" value="Bact_Sigma-Reg"/>
</dbReference>
<feature type="domain" description="PPM-type phosphatase" evidence="2">
    <location>
        <begin position="350"/>
        <end position="561"/>
    </location>
</feature>
<dbReference type="SUPFAM" id="SSF55781">
    <property type="entry name" value="GAF domain-like"/>
    <property type="match status" value="2"/>
</dbReference>
<evidence type="ECO:0000313" key="3">
    <source>
        <dbReference type="EMBL" id="MBP2062354.1"/>
    </source>
</evidence>
<accession>A0ABS4MRL4</accession>
<evidence type="ECO:0000313" key="4">
    <source>
        <dbReference type="Proteomes" id="UP000756710"/>
    </source>
</evidence>
<comment type="caution">
    <text evidence="3">The sequence shown here is derived from an EMBL/GenBank/DDBJ whole genome shotgun (WGS) entry which is preliminary data.</text>
</comment>
<gene>
    <name evidence="3" type="ORF">J2Z30_003370</name>
</gene>
<dbReference type="SUPFAM" id="SSF81606">
    <property type="entry name" value="PP2C-like"/>
    <property type="match status" value="1"/>
</dbReference>
<protein>
    <submittedName>
        <fullName evidence="3">Serine phosphatase RsbU (Regulator of sigma subunit)/anti-sigma regulatory factor (Ser/Thr protein kinase)</fullName>
    </submittedName>
</protein>
<dbReference type="Gene3D" id="3.30.450.40">
    <property type="match status" value="1"/>
</dbReference>
<dbReference type="Pfam" id="PF13581">
    <property type="entry name" value="HATPase_c_2"/>
    <property type="match status" value="1"/>
</dbReference>
<proteinExistence type="predicted"/>
<keyword evidence="1" id="KW-0378">Hydrolase</keyword>
<dbReference type="SMART" id="SM00331">
    <property type="entry name" value="PP2C_SIG"/>
    <property type="match status" value="1"/>
</dbReference>
<dbReference type="EMBL" id="JAGGLR010000008">
    <property type="protein sequence ID" value="MBP2062354.1"/>
    <property type="molecule type" value="Genomic_DNA"/>
</dbReference>
<name>A0ABS4MRL4_9ACTN</name>